<dbReference type="GeneID" id="55989787"/>
<keyword evidence="3" id="KW-1185">Reference proteome</keyword>
<evidence type="ECO:0000313" key="3">
    <source>
        <dbReference type="Proteomes" id="UP000509510"/>
    </source>
</evidence>
<feature type="region of interest" description="Disordered" evidence="1">
    <location>
        <begin position="1"/>
        <end position="87"/>
    </location>
</feature>
<feature type="compositionally biased region" description="Basic and acidic residues" evidence="1">
    <location>
        <begin position="51"/>
        <end position="66"/>
    </location>
</feature>
<dbReference type="Proteomes" id="UP000509510">
    <property type="component" value="Chromosome I"/>
</dbReference>
<evidence type="ECO:0000256" key="1">
    <source>
        <dbReference type="SAM" id="MobiDB-lite"/>
    </source>
</evidence>
<dbReference type="AlphaFoldDB" id="A0A7H8QMT9"/>
<sequence length="87" mass="9263">MDRRASGLVGEAQGRRGRDTREQAGKRKVVGSSVGGEFSWLGEPEAVFPDGKQRRATRGEAREEGARGASDGLGMQQEESSKIDDGG</sequence>
<dbReference type="KEGG" id="trg:TRUGW13939_02278"/>
<evidence type="ECO:0000313" key="2">
    <source>
        <dbReference type="EMBL" id="QKX55186.1"/>
    </source>
</evidence>
<reference evidence="3" key="1">
    <citation type="submission" date="2020-06" db="EMBL/GenBank/DDBJ databases">
        <title>A chromosome-scale genome assembly of Talaromyces rugulosus W13939.</title>
        <authorList>
            <person name="Wang B."/>
            <person name="Guo L."/>
            <person name="Ye K."/>
            <person name="Wang L."/>
        </authorList>
    </citation>
    <scope>NUCLEOTIDE SEQUENCE [LARGE SCALE GENOMIC DNA]</scope>
    <source>
        <strain evidence="3">W13939</strain>
    </source>
</reference>
<accession>A0A7H8QMT9</accession>
<organism evidence="2 3">
    <name type="scientific">Talaromyces rugulosus</name>
    <name type="common">Penicillium rugulosum</name>
    <dbReference type="NCBI Taxonomy" id="121627"/>
    <lineage>
        <taxon>Eukaryota</taxon>
        <taxon>Fungi</taxon>
        <taxon>Dikarya</taxon>
        <taxon>Ascomycota</taxon>
        <taxon>Pezizomycotina</taxon>
        <taxon>Eurotiomycetes</taxon>
        <taxon>Eurotiomycetidae</taxon>
        <taxon>Eurotiales</taxon>
        <taxon>Trichocomaceae</taxon>
        <taxon>Talaromyces</taxon>
        <taxon>Talaromyces sect. Islandici</taxon>
    </lineage>
</organism>
<gene>
    <name evidence="2" type="ORF">TRUGW13939_02278</name>
</gene>
<dbReference type="RefSeq" id="XP_035341365.1">
    <property type="nucleotide sequence ID" value="XM_035485472.1"/>
</dbReference>
<protein>
    <submittedName>
        <fullName evidence="2">Uncharacterized protein</fullName>
    </submittedName>
</protein>
<name>A0A7H8QMT9_TALRU</name>
<dbReference type="EMBL" id="CP055898">
    <property type="protein sequence ID" value="QKX55186.1"/>
    <property type="molecule type" value="Genomic_DNA"/>
</dbReference>
<proteinExistence type="predicted"/>
<feature type="compositionally biased region" description="Basic and acidic residues" evidence="1">
    <location>
        <begin position="13"/>
        <end position="25"/>
    </location>
</feature>